<dbReference type="NCBIfam" id="TIGR01352">
    <property type="entry name" value="tonB_Cterm"/>
    <property type="match status" value="1"/>
</dbReference>
<evidence type="ECO:0000256" key="4">
    <source>
        <dbReference type="ARBA" id="ARBA00022475"/>
    </source>
</evidence>
<feature type="domain" description="TonB C-terminal" evidence="12">
    <location>
        <begin position="154"/>
        <end position="245"/>
    </location>
</feature>
<evidence type="ECO:0000256" key="3">
    <source>
        <dbReference type="ARBA" id="ARBA00022448"/>
    </source>
</evidence>
<keyword evidence="8 11" id="KW-1133">Transmembrane helix</keyword>
<keyword evidence="4" id="KW-1003">Cell membrane</keyword>
<keyword evidence="3" id="KW-0813">Transport</keyword>
<dbReference type="Gene3D" id="3.30.1150.10">
    <property type="match status" value="1"/>
</dbReference>
<dbReference type="Pfam" id="PF03544">
    <property type="entry name" value="TonB_C"/>
    <property type="match status" value="1"/>
</dbReference>
<evidence type="ECO:0000259" key="12">
    <source>
        <dbReference type="PROSITE" id="PS52015"/>
    </source>
</evidence>
<comment type="similarity">
    <text evidence="2">Belongs to the TonB family.</text>
</comment>
<dbReference type="GO" id="GO:0015031">
    <property type="term" value="P:protein transport"/>
    <property type="evidence" value="ECO:0007669"/>
    <property type="project" value="UniProtKB-KW"/>
</dbReference>
<evidence type="ECO:0000256" key="8">
    <source>
        <dbReference type="ARBA" id="ARBA00022989"/>
    </source>
</evidence>
<comment type="subcellular location">
    <subcellularLocation>
        <location evidence="1">Cell inner membrane</location>
        <topology evidence="1">Single-pass membrane protein</topology>
        <orientation evidence="1">Periplasmic side</orientation>
    </subcellularLocation>
</comment>
<protein>
    <submittedName>
        <fullName evidence="13">Energy transducer TonB</fullName>
    </submittedName>
</protein>
<evidence type="ECO:0000256" key="11">
    <source>
        <dbReference type="SAM" id="Phobius"/>
    </source>
</evidence>
<feature type="compositionally biased region" description="Low complexity" evidence="10">
    <location>
        <begin position="68"/>
        <end position="81"/>
    </location>
</feature>
<dbReference type="InterPro" id="IPR006260">
    <property type="entry name" value="TonB/TolA_C"/>
</dbReference>
<feature type="compositionally biased region" description="Polar residues" evidence="10">
    <location>
        <begin position="58"/>
        <end position="67"/>
    </location>
</feature>
<proteinExistence type="inferred from homology"/>
<reference evidence="13" key="1">
    <citation type="journal article" date="2022" name="Front. Microbiol.">
        <title>New perspectives on an old grouping: The genomic and phenotypic variability of Oxalobacter formigenes and the implications for calcium oxalate stone prevention.</title>
        <authorList>
            <person name="Chmiel J.A."/>
            <person name="Carr C."/>
            <person name="Stuivenberg G.A."/>
            <person name="Venema R."/>
            <person name="Chanyi R.M."/>
            <person name="Al K.F."/>
            <person name="Giguere D."/>
            <person name="Say H."/>
            <person name="Akouris P.P."/>
            <person name="Dominguez Romero S.A."/>
            <person name="Kwong A."/>
            <person name="Tai V."/>
            <person name="Koval S.F."/>
            <person name="Razvi H."/>
            <person name="Bjazevic J."/>
            <person name="Burton J.P."/>
        </authorList>
    </citation>
    <scope>NUCLEOTIDE SEQUENCE</scope>
    <source>
        <strain evidence="13">WoOx3</strain>
    </source>
</reference>
<evidence type="ECO:0000256" key="9">
    <source>
        <dbReference type="ARBA" id="ARBA00023136"/>
    </source>
</evidence>
<evidence type="ECO:0000256" key="1">
    <source>
        <dbReference type="ARBA" id="ARBA00004383"/>
    </source>
</evidence>
<dbReference type="RefSeq" id="WP_269309280.1">
    <property type="nucleotide sequence ID" value="NZ_CP098242.1"/>
</dbReference>
<evidence type="ECO:0000256" key="6">
    <source>
        <dbReference type="ARBA" id="ARBA00022692"/>
    </source>
</evidence>
<evidence type="ECO:0000313" key="13">
    <source>
        <dbReference type="EMBL" id="WAW10272.1"/>
    </source>
</evidence>
<dbReference type="Proteomes" id="UP001156215">
    <property type="component" value="Chromosome"/>
</dbReference>
<keyword evidence="14" id="KW-1185">Reference proteome</keyword>
<keyword evidence="6 11" id="KW-0812">Transmembrane</keyword>
<accession>A0A9E9P2U2</accession>
<dbReference type="GO" id="GO:0055085">
    <property type="term" value="P:transmembrane transport"/>
    <property type="evidence" value="ECO:0007669"/>
    <property type="project" value="InterPro"/>
</dbReference>
<dbReference type="PANTHER" id="PTHR33446">
    <property type="entry name" value="PROTEIN TONB-RELATED"/>
    <property type="match status" value="1"/>
</dbReference>
<evidence type="ECO:0000256" key="5">
    <source>
        <dbReference type="ARBA" id="ARBA00022519"/>
    </source>
</evidence>
<feature type="compositionally biased region" description="Polar residues" evidence="10">
    <location>
        <begin position="110"/>
        <end position="125"/>
    </location>
</feature>
<keyword evidence="5" id="KW-0997">Cell inner membrane</keyword>
<feature type="compositionally biased region" description="Basic and acidic residues" evidence="10">
    <location>
        <begin position="96"/>
        <end position="107"/>
    </location>
</feature>
<evidence type="ECO:0000256" key="2">
    <source>
        <dbReference type="ARBA" id="ARBA00006555"/>
    </source>
</evidence>
<sequence length="245" mass="25313">MPVSPLYSDDRRFRTRLSWPVLAGVLGTHALLVAWMLMANAPSSPAITPPMMGILLSDASSSGEGQTSGVAASLAGAAPAVQKTERRTEQQVTKKHSTESKTAETAEKTGSANTAGGASRTASTHGTGDAAAKADNTGAAGGAGGGGGSGAFFSPRVDAPGAYNPKPKYPAASRRMGEEGTVSLSVHVLATGEVADVRLKKSSGYSRLDNAAMEAVKKWRYLPARQGDTPVPYWYTQAVKFSLTD</sequence>
<gene>
    <name evidence="13" type="ORF">NB640_00980</name>
</gene>
<evidence type="ECO:0000313" key="14">
    <source>
        <dbReference type="Proteomes" id="UP001156215"/>
    </source>
</evidence>
<dbReference type="GO" id="GO:0005886">
    <property type="term" value="C:plasma membrane"/>
    <property type="evidence" value="ECO:0007669"/>
    <property type="project" value="UniProtKB-SubCell"/>
</dbReference>
<feature type="transmembrane region" description="Helical" evidence="11">
    <location>
        <begin position="21"/>
        <end position="38"/>
    </location>
</feature>
<keyword evidence="7" id="KW-0653">Protein transport</keyword>
<dbReference type="PROSITE" id="PS52015">
    <property type="entry name" value="TONB_CTD"/>
    <property type="match status" value="1"/>
</dbReference>
<organism evidence="13 14">
    <name type="scientific">Oxalobacter vibrioformis</name>
    <dbReference type="NCBI Taxonomy" id="933080"/>
    <lineage>
        <taxon>Bacteria</taxon>
        <taxon>Pseudomonadati</taxon>
        <taxon>Pseudomonadota</taxon>
        <taxon>Betaproteobacteria</taxon>
        <taxon>Burkholderiales</taxon>
        <taxon>Oxalobacteraceae</taxon>
        <taxon>Oxalobacter</taxon>
    </lineage>
</organism>
<dbReference type="EMBL" id="CP098242">
    <property type="protein sequence ID" value="WAW10272.1"/>
    <property type="molecule type" value="Genomic_DNA"/>
</dbReference>
<name>A0A9E9P2U2_9BURK</name>
<dbReference type="InterPro" id="IPR037682">
    <property type="entry name" value="TonB_C"/>
</dbReference>
<dbReference type="AlphaFoldDB" id="A0A9E9P2U2"/>
<evidence type="ECO:0000256" key="10">
    <source>
        <dbReference type="SAM" id="MobiDB-lite"/>
    </source>
</evidence>
<dbReference type="InterPro" id="IPR051045">
    <property type="entry name" value="TonB-dependent_transducer"/>
</dbReference>
<dbReference type="KEGG" id="ovb:NB640_00980"/>
<evidence type="ECO:0000256" key="7">
    <source>
        <dbReference type="ARBA" id="ARBA00022927"/>
    </source>
</evidence>
<dbReference type="SUPFAM" id="SSF74653">
    <property type="entry name" value="TolA/TonB C-terminal domain"/>
    <property type="match status" value="1"/>
</dbReference>
<feature type="region of interest" description="Disordered" evidence="10">
    <location>
        <begin position="58"/>
        <end position="134"/>
    </location>
</feature>
<keyword evidence="9 11" id="KW-0472">Membrane</keyword>